<keyword evidence="3" id="KW-1185">Reference proteome</keyword>
<evidence type="ECO:0000313" key="3">
    <source>
        <dbReference type="Proteomes" id="UP001642540"/>
    </source>
</evidence>
<proteinExistence type="predicted"/>
<feature type="signal peptide" evidence="1">
    <location>
        <begin position="1"/>
        <end position="18"/>
    </location>
</feature>
<accession>A0ABP1RYV8</accession>
<protein>
    <submittedName>
        <fullName evidence="2">Uncharacterized protein</fullName>
    </submittedName>
</protein>
<dbReference type="EMBL" id="CAXLJM020000125">
    <property type="protein sequence ID" value="CAL8139356.1"/>
    <property type="molecule type" value="Genomic_DNA"/>
</dbReference>
<feature type="chain" id="PRO_5045830914" evidence="1">
    <location>
        <begin position="19"/>
        <end position="79"/>
    </location>
</feature>
<evidence type="ECO:0000313" key="2">
    <source>
        <dbReference type="EMBL" id="CAL8139356.1"/>
    </source>
</evidence>
<evidence type="ECO:0000256" key="1">
    <source>
        <dbReference type="SAM" id="SignalP"/>
    </source>
</evidence>
<dbReference type="Proteomes" id="UP001642540">
    <property type="component" value="Unassembled WGS sequence"/>
</dbReference>
<keyword evidence="1" id="KW-0732">Signal</keyword>
<gene>
    <name evidence="2" type="ORF">ODALV1_LOCUS27800</name>
</gene>
<comment type="caution">
    <text evidence="2">The sequence shown here is derived from an EMBL/GenBank/DDBJ whole genome shotgun (WGS) entry which is preliminary data.</text>
</comment>
<name>A0ABP1RYV8_9HEXA</name>
<sequence length="79" mass="8293">MNIFNTILFFVIVGIALALNASDTKTIPTGQSPPQPPSGRESRFLGLFGGVFEFGQGNGNLFGGYGTSVGSGNREPEKN</sequence>
<reference evidence="2 3" key="1">
    <citation type="submission" date="2024-08" db="EMBL/GenBank/DDBJ databases">
        <authorList>
            <person name="Cucini C."/>
            <person name="Frati F."/>
        </authorList>
    </citation>
    <scope>NUCLEOTIDE SEQUENCE [LARGE SCALE GENOMIC DNA]</scope>
</reference>
<organism evidence="2 3">
    <name type="scientific">Orchesella dallaii</name>
    <dbReference type="NCBI Taxonomy" id="48710"/>
    <lineage>
        <taxon>Eukaryota</taxon>
        <taxon>Metazoa</taxon>
        <taxon>Ecdysozoa</taxon>
        <taxon>Arthropoda</taxon>
        <taxon>Hexapoda</taxon>
        <taxon>Collembola</taxon>
        <taxon>Entomobryomorpha</taxon>
        <taxon>Entomobryoidea</taxon>
        <taxon>Orchesellidae</taxon>
        <taxon>Orchesellinae</taxon>
        <taxon>Orchesella</taxon>
    </lineage>
</organism>